<dbReference type="EMBL" id="JRHA01000010">
    <property type="protein sequence ID" value="PQK18041.1"/>
    <property type="molecule type" value="Genomic_DNA"/>
</dbReference>
<feature type="region of interest" description="Disordered" evidence="1">
    <location>
        <begin position="257"/>
        <end position="307"/>
    </location>
</feature>
<dbReference type="Pfam" id="PF00646">
    <property type="entry name" value="F-box"/>
    <property type="match status" value="1"/>
</dbReference>
<evidence type="ECO:0000256" key="1">
    <source>
        <dbReference type="SAM" id="MobiDB-lite"/>
    </source>
</evidence>
<feature type="compositionally biased region" description="Basic and acidic residues" evidence="1">
    <location>
        <begin position="257"/>
        <end position="269"/>
    </location>
</feature>
<dbReference type="InterPro" id="IPR036047">
    <property type="entry name" value="F-box-like_dom_sf"/>
</dbReference>
<evidence type="ECO:0000313" key="4">
    <source>
        <dbReference type="Proteomes" id="UP000237441"/>
    </source>
</evidence>
<gene>
    <name evidence="3" type="ORF">BB8028_0010g00302</name>
</gene>
<reference evidence="3 4" key="1">
    <citation type="submission" date="2016-07" db="EMBL/GenBank/DDBJ databases">
        <title>Comparative genomics of the entomopathogenic fungus Beauveria bassiana.</title>
        <authorList>
            <person name="Valero Jimenez C.A."/>
            <person name="Zwaan B.J."/>
            <person name="Van Kan J.A."/>
            <person name="Takken W."/>
            <person name="Debets A.J."/>
            <person name="Schoustra S.E."/>
            <person name="Koenraadt C.J."/>
        </authorList>
    </citation>
    <scope>NUCLEOTIDE SEQUENCE [LARGE SCALE GENOMIC DNA]</scope>
    <source>
        <strain evidence="3 4">ARSEF 8028</strain>
    </source>
</reference>
<evidence type="ECO:0000259" key="2">
    <source>
        <dbReference type="Pfam" id="PF00646"/>
    </source>
</evidence>
<proteinExistence type="predicted"/>
<dbReference type="Proteomes" id="UP000237441">
    <property type="component" value="Unassembled WGS sequence"/>
</dbReference>
<dbReference type="OrthoDB" id="5232052at2759"/>
<dbReference type="CDD" id="cd09917">
    <property type="entry name" value="F-box_SF"/>
    <property type="match status" value="1"/>
</dbReference>
<name>A0A2S7YPC4_BEABA</name>
<dbReference type="AlphaFoldDB" id="A0A2S7YPC4"/>
<dbReference type="SUPFAM" id="SSF81383">
    <property type="entry name" value="F-box domain"/>
    <property type="match status" value="1"/>
</dbReference>
<protein>
    <recommendedName>
        <fullName evidence="2">F-box domain-containing protein</fullName>
    </recommendedName>
</protein>
<comment type="caution">
    <text evidence="3">The sequence shown here is derived from an EMBL/GenBank/DDBJ whole genome shotgun (WGS) entry which is preliminary data.</text>
</comment>
<evidence type="ECO:0000313" key="3">
    <source>
        <dbReference type="EMBL" id="PQK18041.1"/>
    </source>
</evidence>
<organism evidence="3 4">
    <name type="scientific">Beauveria bassiana</name>
    <name type="common">White muscardine disease fungus</name>
    <name type="synonym">Tritirachium shiotae</name>
    <dbReference type="NCBI Taxonomy" id="176275"/>
    <lineage>
        <taxon>Eukaryota</taxon>
        <taxon>Fungi</taxon>
        <taxon>Dikarya</taxon>
        <taxon>Ascomycota</taxon>
        <taxon>Pezizomycotina</taxon>
        <taxon>Sordariomycetes</taxon>
        <taxon>Hypocreomycetidae</taxon>
        <taxon>Hypocreales</taxon>
        <taxon>Cordycipitaceae</taxon>
        <taxon>Beauveria</taxon>
    </lineage>
</organism>
<dbReference type="InterPro" id="IPR001810">
    <property type="entry name" value="F-box_dom"/>
</dbReference>
<feature type="domain" description="F-box" evidence="2">
    <location>
        <begin position="104"/>
        <end position="135"/>
    </location>
</feature>
<feature type="compositionally biased region" description="Basic and acidic residues" evidence="1">
    <location>
        <begin position="18"/>
        <end position="28"/>
    </location>
</feature>
<feature type="region of interest" description="Disordered" evidence="1">
    <location>
        <begin position="1"/>
        <end position="28"/>
    </location>
</feature>
<accession>A0A2S7YPC4</accession>
<sequence length="404" mass="46679">MLRNRAGQVHSHGQNDAQRIDSDTSDRKQMYSTSFRNEANLYSSNHPYGPVVARQMSKRQQFGTCKLHIASLHYEPRAGSDRRIGPPVLAQKTPINVTGSLRTLGDDIQRMIFSHLDYQSLIFLSQTSHHFHQMARPELADQQDKFQFVMRAEKEFKQHFPNEKSPGNFACYFCYRVLQADSFREDQAHEAFVDCDGSFVSDVKPENAAKYPRVQLRRYCKSCGCKNGFDSFRVIQHPWSQNHAIGRWVTNGRNGDHSEVWRDESELSSEKPIPAATLSNGPTDDGRHQTKIRRKGRKSDTVRKSPSPCSRSILEKWGATYLILHPNGTTYWAHRRTLGNRQMARSFDRKYRGFGLDVDVYDLRQDQTKEYLLHFRGRPAEECYWAREDMLSPELLAAIIYQGP</sequence>